<evidence type="ECO:0000313" key="1">
    <source>
        <dbReference type="EMBL" id="MDQ0190622.1"/>
    </source>
</evidence>
<evidence type="ECO:0000313" key="2">
    <source>
        <dbReference type="Proteomes" id="UP001232973"/>
    </source>
</evidence>
<gene>
    <name evidence="1" type="ORF">J2S03_002489</name>
</gene>
<evidence type="ECO:0008006" key="3">
    <source>
        <dbReference type="Google" id="ProtNLM"/>
    </source>
</evidence>
<dbReference type="Proteomes" id="UP001232973">
    <property type="component" value="Unassembled WGS sequence"/>
</dbReference>
<sequence>MSHEEQERRSTLLQSAEKFVQNISASGLTIYDPISVGDPNLWIPSAELEALLDTKLIGLELGDLPLRTRSKVVKEQVCRILGYPVPESFKKTQPRFVGQNFDTYSQKSRNLQIWNEEISSSRRYILIQISPEDVVTRVKVVSGDMVAKLDTTGTLTQKYQASLVPTDKTTELVAEEDTSHLKPLVNQGVKIDANTSPISYPSPDKLMPIQEIFERLSPLVGESFADVGSDQERNRGAELHRLVCKRLGYSDFKDDGRFPDVRHQLLELKLQTSPTIDLGLISPDSTDVLEIPKLNGKQIRHCDVRYALFYGKIEDGQVKLTHFFLTTGEKFFTRFTQFQGKVLNKKLQIPLPKDFFDS</sequence>
<keyword evidence="2" id="KW-1185">Reference proteome</keyword>
<proteinExistence type="predicted"/>
<dbReference type="EMBL" id="JAUSTP010000021">
    <property type="protein sequence ID" value="MDQ0190622.1"/>
    <property type="molecule type" value="Genomic_DNA"/>
</dbReference>
<accession>A0ABT9XK78</accession>
<protein>
    <recommendedName>
        <fullName evidence="3">Restriction endonuclease</fullName>
    </recommendedName>
</protein>
<dbReference type="RefSeq" id="WP_274456592.1">
    <property type="nucleotide sequence ID" value="NZ_CP067097.1"/>
</dbReference>
<reference evidence="1 2" key="1">
    <citation type="submission" date="2023-07" db="EMBL/GenBank/DDBJ databases">
        <title>Genomic Encyclopedia of Type Strains, Phase IV (KMG-IV): sequencing the most valuable type-strain genomes for metagenomic binning, comparative biology and taxonomic classification.</title>
        <authorList>
            <person name="Goeker M."/>
        </authorList>
    </citation>
    <scope>NUCLEOTIDE SEQUENCE [LARGE SCALE GENOMIC DNA]</scope>
    <source>
        <strain evidence="1 2">DSM 4006</strain>
    </source>
</reference>
<comment type="caution">
    <text evidence="1">The sequence shown here is derived from an EMBL/GenBank/DDBJ whole genome shotgun (WGS) entry which is preliminary data.</text>
</comment>
<name>A0ABT9XK78_9BACL</name>
<organism evidence="1 2">
    <name type="scientific">Alicyclobacillus cycloheptanicus</name>
    <dbReference type="NCBI Taxonomy" id="1457"/>
    <lineage>
        <taxon>Bacteria</taxon>
        <taxon>Bacillati</taxon>
        <taxon>Bacillota</taxon>
        <taxon>Bacilli</taxon>
        <taxon>Bacillales</taxon>
        <taxon>Alicyclobacillaceae</taxon>
        <taxon>Alicyclobacillus</taxon>
    </lineage>
</organism>